<evidence type="ECO:0000256" key="6">
    <source>
        <dbReference type="ARBA" id="ARBA00022925"/>
    </source>
</evidence>
<dbReference type="PANTHER" id="PTHR28286">
    <property type="match status" value="1"/>
</dbReference>
<dbReference type="GO" id="GO:0005783">
    <property type="term" value="C:endoplasmic reticulum"/>
    <property type="evidence" value="ECO:0007669"/>
    <property type="project" value="TreeGrafter"/>
</dbReference>
<evidence type="ECO:0000256" key="5">
    <source>
        <dbReference type="ARBA" id="ARBA00022692"/>
    </source>
</evidence>
<dbReference type="PANTHER" id="PTHR28286:SF2">
    <property type="entry name" value="BACTERIORHODOPSIN _OPSIN, NOPA (EUROFUNG)"/>
    <property type="match status" value="1"/>
</dbReference>
<feature type="transmembrane region" description="Helical" evidence="11">
    <location>
        <begin position="298"/>
        <end position="317"/>
    </location>
</feature>
<dbReference type="PROSITE" id="PS00950">
    <property type="entry name" value="BACTERIAL_OPSIN_1"/>
    <property type="match status" value="1"/>
</dbReference>
<evidence type="ECO:0000313" key="13">
    <source>
        <dbReference type="Proteomes" id="UP000054266"/>
    </source>
</evidence>
<dbReference type="PROSITE" id="PS00327">
    <property type="entry name" value="BACTERIAL_OPSIN_RET"/>
    <property type="match status" value="1"/>
</dbReference>
<dbReference type="AlphaFoldDB" id="A0A0D2FVJ8"/>
<evidence type="ECO:0000256" key="9">
    <source>
        <dbReference type="ARBA" id="ARBA00023136"/>
    </source>
</evidence>
<feature type="transmembrane region" description="Helical" evidence="11">
    <location>
        <begin position="159"/>
        <end position="175"/>
    </location>
</feature>
<keyword evidence="7 11" id="KW-1133">Transmembrane helix</keyword>
<feature type="transmembrane region" description="Helical" evidence="11">
    <location>
        <begin position="267"/>
        <end position="286"/>
    </location>
</feature>
<keyword evidence="9 11" id="KW-0472">Membrane</keyword>
<dbReference type="InterPro" id="IPR001425">
    <property type="entry name" value="Arc/bac/fun_rhodopsins"/>
</dbReference>
<keyword evidence="6" id="KW-0681">Retinal protein</keyword>
<keyword evidence="5 11" id="KW-0812">Transmembrane</keyword>
<keyword evidence="8" id="KW-0157">Chromophore</keyword>
<dbReference type="SMART" id="SM01021">
    <property type="entry name" value="Bac_rhodopsin"/>
    <property type="match status" value="1"/>
</dbReference>
<dbReference type="Proteomes" id="UP000054266">
    <property type="component" value="Unassembled WGS sequence"/>
</dbReference>
<evidence type="ECO:0000256" key="7">
    <source>
        <dbReference type="ARBA" id="ARBA00022989"/>
    </source>
</evidence>
<evidence type="ECO:0000256" key="3">
    <source>
        <dbReference type="ARBA" id="ARBA00022543"/>
    </source>
</evidence>
<dbReference type="PRINTS" id="PR00251">
    <property type="entry name" value="BACTRLOPSIN"/>
</dbReference>
<keyword evidence="10" id="KW-0675">Receptor</keyword>
<proteinExistence type="inferred from homology"/>
<dbReference type="EMBL" id="KN846956">
    <property type="protein sequence ID" value="KIW72493.1"/>
    <property type="molecule type" value="Genomic_DNA"/>
</dbReference>
<keyword evidence="4" id="KW-0716">Sensory transduction</keyword>
<gene>
    <name evidence="12" type="ORF">PV04_00680</name>
</gene>
<keyword evidence="13" id="KW-1185">Reference proteome</keyword>
<dbReference type="GO" id="GO:0005216">
    <property type="term" value="F:monoatomic ion channel activity"/>
    <property type="evidence" value="ECO:0007669"/>
    <property type="project" value="InterPro"/>
</dbReference>
<evidence type="ECO:0000256" key="4">
    <source>
        <dbReference type="ARBA" id="ARBA00022606"/>
    </source>
</evidence>
<sequence>MGKRVRRSGHTATIIPGARFDCRVTGQSYMYSYLLLVSWSTLSSSHPPSVVFDQRQAPSQLLICTTCFFFDCCLEIFFRLIFLSCSSKPLHSPAVILHKNSSTAYHTSLAPAFSPKPNMIISPEMIKTAPTASTSVAPIPTVVPTPPQVIAAGDAGNRTLWVVVVIMAISSLAFYGMAFRVPVQKRLFHIITAFITTFAFLSYFAMATGDGTSFASYTKTEHHKKVPSMDVEVKREIYWARYVDWSITTPLLLLDLALLAGLSGANILVAIVADVIMVLTGLFAAFGQGKASQKWGWYAWGCIAYLVVVYQLAIGGRETVARKDSKTKAFYASIAGYTLILWTMYPIIWGLSEGGHVINVDSEIIAYAVLDVLAKPVFGFWLLFTHDSMASTSPSLEGFWAHGFGEQGTLRVGDDTED</sequence>
<feature type="transmembrane region" description="Helical" evidence="11">
    <location>
        <begin position="364"/>
        <end position="384"/>
    </location>
</feature>
<organism evidence="12 13">
    <name type="scientific">Phialophora macrospora</name>
    <dbReference type="NCBI Taxonomy" id="1851006"/>
    <lineage>
        <taxon>Eukaryota</taxon>
        <taxon>Fungi</taxon>
        <taxon>Dikarya</taxon>
        <taxon>Ascomycota</taxon>
        <taxon>Pezizomycotina</taxon>
        <taxon>Eurotiomycetes</taxon>
        <taxon>Chaetothyriomycetidae</taxon>
        <taxon>Chaetothyriales</taxon>
        <taxon>Herpotrichiellaceae</taxon>
        <taxon>Phialophora</taxon>
    </lineage>
</organism>
<protein>
    <recommendedName>
        <fullName evidence="14">Opsin-1</fullName>
    </recommendedName>
</protein>
<dbReference type="GO" id="GO:0007602">
    <property type="term" value="P:phototransduction"/>
    <property type="evidence" value="ECO:0007669"/>
    <property type="project" value="UniProtKB-KW"/>
</dbReference>
<keyword evidence="3" id="KW-0600">Photoreceptor protein</keyword>
<dbReference type="GO" id="GO:0005886">
    <property type="term" value="C:plasma membrane"/>
    <property type="evidence" value="ECO:0007669"/>
    <property type="project" value="TreeGrafter"/>
</dbReference>
<dbReference type="SUPFAM" id="SSF81321">
    <property type="entry name" value="Family A G protein-coupled receptor-like"/>
    <property type="match status" value="1"/>
</dbReference>
<evidence type="ECO:0000256" key="1">
    <source>
        <dbReference type="ARBA" id="ARBA00004141"/>
    </source>
</evidence>
<dbReference type="CDD" id="cd15028">
    <property type="entry name" value="7tm_Opsin-1_euk"/>
    <property type="match status" value="1"/>
</dbReference>
<reference evidence="12 13" key="1">
    <citation type="submission" date="2015-01" db="EMBL/GenBank/DDBJ databases">
        <title>The Genome Sequence of Capronia semiimmersa CBS27337.</title>
        <authorList>
            <consortium name="The Broad Institute Genomics Platform"/>
            <person name="Cuomo C."/>
            <person name="de Hoog S."/>
            <person name="Gorbushina A."/>
            <person name="Stielow B."/>
            <person name="Teixiera M."/>
            <person name="Abouelleil A."/>
            <person name="Chapman S.B."/>
            <person name="Priest M."/>
            <person name="Young S.K."/>
            <person name="Wortman J."/>
            <person name="Nusbaum C."/>
            <person name="Birren B."/>
        </authorList>
    </citation>
    <scope>NUCLEOTIDE SEQUENCE [LARGE SCALE GENOMIC DNA]</scope>
    <source>
        <strain evidence="12 13">CBS 27337</strain>
    </source>
</reference>
<dbReference type="Pfam" id="PF01036">
    <property type="entry name" value="Bac_rhodopsin"/>
    <property type="match status" value="1"/>
</dbReference>
<comment type="subcellular location">
    <subcellularLocation>
        <location evidence="1">Membrane</location>
        <topology evidence="1">Multi-pass membrane protein</topology>
    </subcellularLocation>
</comment>
<evidence type="ECO:0000256" key="2">
    <source>
        <dbReference type="ARBA" id="ARBA00008130"/>
    </source>
</evidence>
<dbReference type="GO" id="GO:0009881">
    <property type="term" value="F:photoreceptor activity"/>
    <property type="evidence" value="ECO:0007669"/>
    <property type="project" value="UniProtKB-KW"/>
</dbReference>
<evidence type="ECO:0008006" key="14">
    <source>
        <dbReference type="Google" id="ProtNLM"/>
    </source>
</evidence>
<evidence type="ECO:0000313" key="12">
    <source>
        <dbReference type="EMBL" id="KIW72493.1"/>
    </source>
</evidence>
<evidence type="ECO:0000256" key="10">
    <source>
        <dbReference type="ARBA" id="ARBA00023170"/>
    </source>
</evidence>
<comment type="similarity">
    <text evidence="2">Belongs to the archaeal/bacterial/fungal opsin family.</text>
</comment>
<evidence type="ECO:0000256" key="11">
    <source>
        <dbReference type="SAM" id="Phobius"/>
    </source>
</evidence>
<dbReference type="FunFam" id="1.20.1070.10:FF:000160">
    <property type="entry name" value="Related to Opsin-1"/>
    <property type="match status" value="1"/>
</dbReference>
<feature type="transmembrane region" description="Helical" evidence="11">
    <location>
        <begin position="187"/>
        <end position="206"/>
    </location>
</feature>
<feature type="transmembrane region" description="Helical" evidence="11">
    <location>
        <begin position="61"/>
        <end position="82"/>
    </location>
</feature>
<dbReference type="InterPro" id="IPR018229">
    <property type="entry name" value="Rhodopsin_retinal_BS"/>
</dbReference>
<feature type="transmembrane region" description="Helical" evidence="11">
    <location>
        <begin position="329"/>
        <end position="352"/>
    </location>
</feature>
<dbReference type="Gene3D" id="1.20.1070.10">
    <property type="entry name" value="Rhodopsin 7-helix transmembrane proteins"/>
    <property type="match status" value="1"/>
</dbReference>
<accession>A0A0D2FVJ8</accession>
<name>A0A0D2FVJ8_9EURO</name>
<dbReference type="STRING" id="5601.A0A0D2FVJ8"/>
<evidence type="ECO:0000256" key="8">
    <source>
        <dbReference type="ARBA" id="ARBA00022991"/>
    </source>
</evidence>